<protein>
    <submittedName>
        <fullName evidence="2">Uncharacterized protein</fullName>
    </submittedName>
</protein>
<feature type="region of interest" description="Disordered" evidence="1">
    <location>
        <begin position="1"/>
        <end position="73"/>
    </location>
</feature>
<evidence type="ECO:0000256" key="1">
    <source>
        <dbReference type="SAM" id="MobiDB-lite"/>
    </source>
</evidence>
<evidence type="ECO:0000313" key="2">
    <source>
        <dbReference type="EMBL" id="ACR34784.1"/>
    </source>
</evidence>
<reference evidence="2" key="1">
    <citation type="journal article" date="2009" name="PLoS Genet.">
        <title>Sequencing, mapping, and analysis of 27,455 maize full-length cDNAs.</title>
        <authorList>
            <person name="Soderlund C."/>
            <person name="Descour A."/>
            <person name="Kudrna D."/>
            <person name="Bomhoff M."/>
            <person name="Boyd L."/>
            <person name="Currie J."/>
            <person name="Angelova A."/>
            <person name="Collura K."/>
            <person name="Wissotski M."/>
            <person name="Ashley E."/>
            <person name="Morrow D."/>
            <person name="Fernandes J."/>
            <person name="Walbot V."/>
            <person name="Yu Y."/>
        </authorList>
    </citation>
    <scope>NUCLEOTIDE SEQUENCE</scope>
    <source>
        <strain evidence="2">B73</strain>
    </source>
</reference>
<dbReference type="AlphaFoldDB" id="C4J0T4"/>
<organism evidence="2">
    <name type="scientific">Zea mays</name>
    <name type="common">Maize</name>
    <dbReference type="NCBI Taxonomy" id="4577"/>
    <lineage>
        <taxon>Eukaryota</taxon>
        <taxon>Viridiplantae</taxon>
        <taxon>Streptophyta</taxon>
        <taxon>Embryophyta</taxon>
        <taxon>Tracheophyta</taxon>
        <taxon>Spermatophyta</taxon>
        <taxon>Magnoliopsida</taxon>
        <taxon>Liliopsida</taxon>
        <taxon>Poales</taxon>
        <taxon>Poaceae</taxon>
        <taxon>PACMAD clade</taxon>
        <taxon>Panicoideae</taxon>
        <taxon>Andropogonodae</taxon>
        <taxon>Andropogoneae</taxon>
        <taxon>Tripsacinae</taxon>
        <taxon>Zea</taxon>
    </lineage>
</organism>
<dbReference type="EMBL" id="BT084431">
    <property type="protein sequence ID" value="ACR34784.1"/>
    <property type="molecule type" value="mRNA"/>
</dbReference>
<sequence length="245" mass="26443">MMACSVQSSEQSRRRQPRTRRVRARRPKKRARPPAVRRDRGGKREAIDGRPGLELEGGGEVHRLRRDRDGVGEPLQRLAHPRVGAARDGLGGGDPLPAARGHLGPPVQLRGDAQREHEALVRGVVAAAAVAPAAQRGARLAEHAGLLRGLAPGRLVHGLVQLPPALGDQHAPRGALLLRADHQDLHLAVAPAHAVRDAAHHHAPARARAVPLQLPALARHHNCCHLCRSLPQITRSLWEKGDSLK</sequence>
<feature type="compositionally biased region" description="Polar residues" evidence="1">
    <location>
        <begin position="1"/>
        <end position="10"/>
    </location>
</feature>
<feature type="compositionally biased region" description="Basic residues" evidence="1">
    <location>
        <begin position="14"/>
        <end position="32"/>
    </location>
</feature>
<accession>C4J0T4</accession>
<name>C4J0T4_MAIZE</name>
<proteinExistence type="evidence at transcript level"/>
<reference evidence="2" key="2">
    <citation type="submission" date="2012-06" db="EMBL/GenBank/DDBJ databases">
        <authorList>
            <person name="Yu Y."/>
            <person name="Currie J."/>
            <person name="Lomeli R."/>
            <person name="Angelova A."/>
            <person name="Collura K."/>
            <person name="Wissotski M."/>
            <person name="Campos D."/>
            <person name="Kudrna D."/>
            <person name="Golser W."/>
            <person name="Ashely E."/>
            <person name="Descour A."/>
            <person name="Fernandes J."/>
            <person name="Soderlund C."/>
            <person name="Walbot V."/>
        </authorList>
    </citation>
    <scope>NUCLEOTIDE SEQUENCE</scope>
    <source>
        <strain evidence="2">B73</strain>
    </source>
</reference>
<feature type="compositionally biased region" description="Basic and acidic residues" evidence="1">
    <location>
        <begin position="36"/>
        <end position="71"/>
    </location>
</feature>